<reference evidence="1 2" key="1">
    <citation type="journal article" date="2018" name="Front. Plant Sci.">
        <title>Red Clover (Trifolium pratense) and Zigzag Clover (T. medium) - A Picture of Genomic Similarities and Differences.</title>
        <authorList>
            <person name="Dluhosova J."/>
            <person name="Istvanek J."/>
            <person name="Nedelnik J."/>
            <person name="Repkova J."/>
        </authorList>
    </citation>
    <scope>NUCLEOTIDE SEQUENCE [LARGE SCALE GENOMIC DNA]</scope>
    <source>
        <strain evidence="2">cv. 10/8</strain>
        <tissue evidence="1">Leaf</tissue>
    </source>
</reference>
<evidence type="ECO:0000313" key="1">
    <source>
        <dbReference type="EMBL" id="MCI87645.1"/>
    </source>
</evidence>
<organism evidence="1 2">
    <name type="scientific">Trifolium medium</name>
    <dbReference type="NCBI Taxonomy" id="97028"/>
    <lineage>
        <taxon>Eukaryota</taxon>
        <taxon>Viridiplantae</taxon>
        <taxon>Streptophyta</taxon>
        <taxon>Embryophyta</taxon>
        <taxon>Tracheophyta</taxon>
        <taxon>Spermatophyta</taxon>
        <taxon>Magnoliopsida</taxon>
        <taxon>eudicotyledons</taxon>
        <taxon>Gunneridae</taxon>
        <taxon>Pentapetalae</taxon>
        <taxon>rosids</taxon>
        <taxon>fabids</taxon>
        <taxon>Fabales</taxon>
        <taxon>Fabaceae</taxon>
        <taxon>Papilionoideae</taxon>
        <taxon>50 kb inversion clade</taxon>
        <taxon>NPAAA clade</taxon>
        <taxon>Hologalegina</taxon>
        <taxon>IRL clade</taxon>
        <taxon>Trifolieae</taxon>
        <taxon>Trifolium</taxon>
    </lineage>
</organism>
<protein>
    <submittedName>
        <fullName evidence="1">K(+) efflux antiporter 3 chloroplastic-like</fullName>
    </submittedName>
</protein>
<dbReference type="EMBL" id="LXQA011171435">
    <property type="protein sequence ID" value="MCI87645.1"/>
    <property type="molecule type" value="Genomic_DNA"/>
</dbReference>
<proteinExistence type="predicted"/>
<feature type="non-terminal residue" evidence="1">
    <location>
        <position position="46"/>
    </location>
</feature>
<accession>A0A392VLG6</accession>
<sequence length="46" mass="5279">MLKGLGMMSDDVSFLSQLVRDSMELQAEEAISQQEYRESNIMEPLQ</sequence>
<name>A0A392VLG6_9FABA</name>
<dbReference type="Proteomes" id="UP000265520">
    <property type="component" value="Unassembled WGS sequence"/>
</dbReference>
<evidence type="ECO:0000313" key="2">
    <source>
        <dbReference type="Proteomes" id="UP000265520"/>
    </source>
</evidence>
<comment type="caution">
    <text evidence="1">The sequence shown here is derived from an EMBL/GenBank/DDBJ whole genome shotgun (WGS) entry which is preliminary data.</text>
</comment>
<dbReference type="AlphaFoldDB" id="A0A392VLG6"/>
<keyword evidence="2" id="KW-1185">Reference proteome</keyword>